<evidence type="ECO:0000313" key="6">
    <source>
        <dbReference type="Proteomes" id="UP000516514"/>
    </source>
</evidence>
<feature type="repeat" description="ANK" evidence="3">
    <location>
        <begin position="50"/>
        <end position="82"/>
    </location>
</feature>
<gene>
    <name evidence="5" type="ORF">ID128_03990</name>
</gene>
<feature type="repeat" description="ANK" evidence="3">
    <location>
        <begin position="182"/>
        <end position="214"/>
    </location>
</feature>
<dbReference type="KEGG" id="wms:ID128_03990"/>
<accession>A0A7L7YL51</accession>
<evidence type="ECO:0000256" key="4">
    <source>
        <dbReference type="SAM" id="MobiDB-lite"/>
    </source>
</evidence>
<evidence type="ECO:0000256" key="2">
    <source>
        <dbReference type="ARBA" id="ARBA00023043"/>
    </source>
</evidence>
<dbReference type="EMBL" id="CP061738">
    <property type="protein sequence ID" value="QOD37980.1"/>
    <property type="molecule type" value="Genomic_DNA"/>
</dbReference>
<dbReference type="InterPro" id="IPR036770">
    <property type="entry name" value="Ankyrin_rpt-contain_sf"/>
</dbReference>
<dbReference type="AlphaFoldDB" id="A0A7L7YL51"/>
<evidence type="ECO:0000256" key="3">
    <source>
        <dbReference type="PROSITE-ProRule" id="PRU00023"/>
    </source>
</evidence>
<organism evidence="5 6">
    <name type="scientific">Candidatus Wolbachia massiliensis</name>
    <dbReference type="NCBI Taxonomy" id="1845000"/>
    <lineage>
        <taxon>Bacteria</taxon>
        <taxon>Pseudomonadati</taxon>
        <taxon>Pseudomonadota</taxon>
        <taxon>Alphaproteobacteria</taxon>
        <taxon>Rickettsiales</taxon>
        <taxon>Anaplasmataceae</taxon>
        <taxon>Wolbachieae</taxon>
        <taxon>Wolbachia</taxon>
    </lineage>
</organism>
<feature type="repeat" description="ANK" evidence="3">
    <location>
        <begin position="17"/>
        <end position="49"/>
    </location>
</feature>
<dbReference type="PROSITE" id="PS50088">
    <property type="entry name" value="ANK_REPEAT"/>
    <property type="match status" value="7"/>
</dbReference>
<dbReference type="Gene3D" id="1.25.40.20">
    <property type="entry name" value="Ankyrin repeat-containing domain"/>
    <property type="match status" value="4"/>
</dbReference>
<keyword evidence="1" id="KW-0677">Repeat</keyword>
<evidence type="ECO:0000256" key="1">
    <source>
        <dbReference type="ARBA" id="ARBA00022737"/>
    </source>
</evidence>
<feature type="repeat" description="ANK" evidence="3">
    <location>
        <begin position="379"/>
        <end position="404"/>
    </location>
</feature>
<evidence type="ECO:0000313" key="5">
    <source>
        <dbReference type="EMBL" id="QOD37980.1"/>
    </source>
</evidence>
<dbReference type="PROSITE" id="PS50297">
    <property type="entry name" value="ANK_REP_REGION"/>
    <property type="match status" value="7"/>
</dbReference>
<dbReference type="Pfam" id="PF13637">
    <property type="entry name" value="Ank_4"/>
    <property type="match status" value="1"/>
</dbReference>
<protein>
    <submittedName>
        <fullName evidence="5">Ankyrin repeat domain-containing protein</fullName>
    </submittedName>
</protein>
<name>A0A7L7YL51_9RICK</name>
<dbReference type="Proteomes" id="UP000516514">
    <property type="component" value="Chromosome"/>
</dbReference>
<dbReference type="PANTHER" id="PTHR24171">
    <property type="entry name" value="ANKYRIN REPEAT DOMAIN-CONTAINING PROTEIN 39-RELATED"/>
    <property type="match status" value="1"/>
</dbReference>
<feature type="repeat" description="ANK" evidence="3">
    <location>
        <begin position="149"/>
        <end position="181"/>
    </location>
</feature>
<feature type="repeat" description="ANK" evidence="3">
    <location>
        <begin position="116"/>
        <end position="148"/>
    </location>
</feature>
<feature type="repeat" description="ANK" evidence="3">
    <location>
        <begin position="83"/>
        <end position="115"/>
    </location>
</feature>
<proteinExistence type="predicted"/>
<dbReference type="SUPFAM" id="SSF48403">
    <property type="entry name" value="Ankyrin repeat"/>
    <property type="match status" value="1"/>
</dbReference>
<feature type="region of interest" description="Disordered" evidence="4">
    <location>
        <begin position="1"/>
        <end position="22"/>
    </location>
</feature>
<dbReference type="PRINTS" id="PR01415">
    <property type="entry name" value="ANKYRIN"/>
</dbReference>
<sequence length="878" mass="99966">MKTLIDKGANANNKDNEGRTPLHYAAKQGYTEIVKILIDKKANIDEKTNNGLTPLHYAAKYGYTEIVEILIDKKANVNEKDNNGWTPLHYAAKYGRTKVVMTLIRNKANVDEKTNNGLTPLHYAAKYDWTEVVKTLIDERANVNEKDNNGWAPLHYAVKYGYTEIVKTLIDKGANVNNKDNNERTPLYLAALENNTEMIKLLMDRGADPLLGNGNVEILKYLVKFIKNDGVEYSQEKKAQQKEKQVDSEYESLKYSLLFNPLTYIIERNKFNDLVSEWSAEISSLTESQRKLNKELLSIFEDLPCCDITRLENFLQGNKGNDDLRFILNLQRGRSKITILHVISSMTDLMVERDTGLAVGKFMDLLLTAEANPNIPDSKGQTPLHYAAYSSCDKVICSLLNKGARNEPDKQGKTPLDVAIDNHNYSIEECFLTNEQKIVKKDLEDTLRSNCTLLQDYFPVLKQFLEEHKKTEDLQKVLNLRDREGKSRIFQEIRGACHYNANYGKSDLEKVEKLLLQVGAIDHKGLDKKKRKKHSLELGTLWNNLISDQQEKLGTFLGIAGAAKSMDELERVVTEAIDSGVKFNLFRQGSLYNKQCENKYSFADYIINKISELKKNSKVVSDIKVASDIVCKLVSKGAVLCNISSLLVIDELEEFEGHKSNMKKARVDYENHTQKFMKVAKSAVSGRVKDAKVDNSTFYLRCSKDSTVKVAEIIEGARSLGFSQESVEYRRDIIKVGKSEVEIITKNGIRNYTDFADGSDIVLTFHTNLGELKVRLHPDKENKDQIRVKVLDQEKWERLKNYNEEIGKNCSLGWLSVNKAIEQGYFERSGHFQRSETMSPSKEVSEKAGMFKKVCQAAFLVQLNFQSIRKENIKLRHS</sequence>
<keyword evidence="2 3" id="KW-0040">ANK repeat</keyword>
<keyword evidence="6" id="KW-1185">Reference proteome</keyword>
<dbReference type="SMART" id="SM00248">
    <property type="entry name" value="ANK"/>
    <property type="match status" value="8"/>
</dbReference>
<dbReference type="Pfam" id="PF12796">
    <property type="entry name" value="Ank_2"/>
    <property type="match status" value="3"/>
</dbReference>
<dbReference type="InterPro" id="IPR002110">
    <property type="entry name" value="Ankyrin_rpt"/>
</dbReference>
<reference evidence="5 6" key="1">
    <citation type="submission" date="2020-09" db="EMBL/GenBank/DDBJ databases">
        <title>An Earliest Endosymbiont, Wolbachia massiliensis sp. nov., Strain PL13 From the Bed Bug (Cimex hemipterius), Type strain of a New supergroup T.</title>
        <authorList>
            <person name="Laidoudi Y."/>
            <person name="Levasseur A."/>
            <person name="Medkour H."/>
            <person name="Maaloum M."/>
            <person name="BenKhedher M."/>
            <person name="Sambou M."/>
            <person name="Bassene H."/>
            <person name="Davoust B."/>
            <person name="Fenollar F."/>
            <person name="Raoult D."/>
            <person name="Mediannikov O."/>
        </authorList>
    </citation>
    <scope>NUCLEOTIDE SEQUENCE [LARGE SCALE GENOMIC DNA]</scope>
    <source>
        <strain evidence="5 6">PL13</strain>
    </source>
</reference>